<keyword evidence="1" id="KW-0732">Signal</keyword>
<dbReference type="OrthoDB" id="2879393at2"/>
<gene>
    <name evidence="2" type="ORF">F7731_14520</name>
</gene>
<evidence type="ECO:0008006" key="4">
    <source>
        <dbReference type="Google" id="ProtNLM"/>
    </source>
</evidence>
<dbReference type="Proteomes" id="UP000481030">
    <property type="component" value="Unassembled WGS sequence"/>
</dbReference>
<protein>
    <recommendedName>
        <fullName evidence="4">Lipoprotein</fullName>
    </recommendedName>
</protein>
<dbReference type="AlphaFoldDB" id="A0A6L3V5H2"/>
<name>A0A6L3V5H2_9BACI</name>
<keyword evidence="3" id="KW-1185">Reference proteome</keyword>
<evidence type="ECO:0000313" key="2">
    <source>
        <dbReference type="EMBL" id="KAB2334427.1"/>
    </source>
</evidence>
<organism evidence="2 3">
    <name type="scientific">Cytobacillus depressus</name>
    <dbReference type="NCBI Taxonomy" id="1602942"/>
    <lineage>
        <taxon>Bacteria</taxon>
        <taxon>Bacillati</taxon>
        <taxon>Bacillota</taxon>
        <taxon>Bacilli</taxon>
        <taxon>Bacillales</taxon>
        <taxon>Bacillaceae</taxon>
        <taxon>Cytobacillus</taxon>
    </lineage>
</organism>
<evidence type="ECO:0000313" key="3">
    <source>
        <dbReference type="Proteomes" id="UP000481030"/>
    </source>
</evidence>
<dbReference type="RefSeq" id="WP_151535502.1">
    <property type="nucleotide sequence ID" value="NZ_WBOS01000006.1"/>
</dbReference>
<feature type="chain" id="PRO_5026716750" description="Lipoprotein" evidence="1">
    <location>
        <begin position="23"/>
        <end position="136"/>
    </location>
</feature>
<sequence>MKANAILGVFLIIILSACSSSSQTVVTNETIFQGEGKYWTVKYIYNPERYEEKKVNWIEIHLKGSKLSEDDLKNIDIELETRDGLITGNVGDMVTKINGNSILFLVGTVNNVTYKEDEYKITIKFGYKTDVIKLQV</sequence>
<reference evidence="2 3" key="1">
    <citation type="journal article" date="2016" name="Antonie Van Leeuwenhoek">
        <title>Bacillus depressus sp. nov., isolated from soil of a sunflower field.</title>
        <authorList>
            <person name="Wei X."/>
            <person name="Xin D."/>
            <person name="Xin Y."/>
            <person name="Zhang H."/>
            <person name="Wang T."/>
            <person name="Zhang J."/>
        </authorList>
    </citation>
    <scope>NUCLEOTIDE SEQUENCE [LARGE SCALE GENOMIC DNA]</scope>
    <source>
        <strain evidence="2 3">BZ1</strain>
    </source>
</reference>
<dbReference type="PROSITE" id="PS51257">
    <property type="entry name" value="PROKAR_LIPOPROTEIN"/>
    <property type="match status" value="1"/>
</dbReference>
<comment type="caution">
    <text evidence="2">The sequence shown here is derived from an EMBL/GenBank/DDBJ whole genome shotgun (WGS) entry which is preliminary data.</text>
</comment>
<feature type="signal peptide" evidence="1">
    <location>
        <begin position="1"/>
        <end position="22"/>
    </location>
</feature>
<dbReference type="EMBL" id="WBOS01000006">
    <property type="protein sequence ID" value="KAB2334427.1"/>
    <property type="molecule type" value="Genomic_DNA"/>
</dbReference>
<proteinExistence type="predicted"/>
<evidence type="ECO:0000256" key="1">
    <source>
        <dbReference type="SAM" id="SignalP"/>
    </source>
</evidence>
<accession>A0A6L3V5H2</accession>